<dbReference type="EMBL" id="JACCQK010000142">
    <property type="protein sequence ID" value="MBG0778909.1"/>
    <property type="molecule type" value="Genomic_DNA"/>
</dbReference>
<dbReference type="Gene3D" id="3.30.1300.30">
    <property type="entry name" value="GSPII I/J protein-like"/>
    <property type="match status" value="1"/>
</dbReference>
<comment type="subcellular location">
    <subcellularLocation>
        <location evidence="1">Cell inner membrane</location>
    </subcellularLocation>
</comment>
<evidence type="ECO:0000256" key="8">
    <source>
        <dbReference type="ARBA" id="ARBA00022989"/>
    </source>
</evidence>
<reference evidence="11" key="1">
    <citation type="submission" date="2020-07" db="EMBL/GenBank/DDBJ databases">
        <title>Severe corrosion of carbon steel in oil field produced water can be linked to methanogenic archaea containing a special type of NiFe hydrogenase.</title>
        <authorList>
            <person name="Lahme S."/>
            <person name="Mand J."/>
            <person name="Longwell J."/>
            <person name="Smith R."/>
            <person name="Enning D."/>
        </authorList>
    </citation>
    <scope>NUCLEOTIDE SEQUENCE</scope>
    <source>
        <strain evidence="11">MIC098Bin6</strain>
    </source>
</reference>
<dbReference type="SUPFAM" id="SSF158544">
    <property type="entry name" value="GspK insert domain-like"/>
    <property type="match status" value="1"/>
</dbReference>
<keyword evidence="3" id="KW-0813">Transport</keyword>
<evidence type="ECO:0000256" key="6">
    <source>
        <dbReference type="ARBA" id="ARBA00022692"/>
    </source>
</evidence>
<dbReference type="InterPro" id="IPR005628">
    <property type="entry name" value="GspK"/>
</dbReference>
<dbReference type="PIRSF" id="PIRSF002786">
    <property type="entry name" value="XcpX"/>
    <property type="match status" value="1"/>
</dbReference>
<accession>A0A931GAW5</accession>
<feature type="domain" description="T2SS protein K first SAM-like" evidence="10">
    <location>
        <begin position="107"/>
        <end position="209"/>
    </location>
</feature>
<dbReference type="InterPro" id="IPR049031">
    <property type="entry name" value="T2SSK_SAM-like_1st"/>
</dbReference>
<evidence type="ECO:0000256" key="5">
    <source>
        <dbReference type="ARBA" id="ARBA00022519"/>
    </source>
</evidence>
<keyword evidence="9" id="KW-0472">Membrane</keyword>
<evidence type="ECO:0000256" key="1">
    <source>
        <dbReference type="ARBA" id="ARBA00004533"/>
    </source>
</evidence>
<comment type="caution">
    <text evidence="11">The sequence shown here is derived from an EMBL/GenBank/DDBJ whole genome shotgun (WGS) entry which is preliminary data.</text>
</comment>
<dbReference type="Proteomes" id="UP000706172">
    <property type="component" value="Unassembled WGS sequence"/>
</dbReference>
<dbReference type="Gene3D" id="1.10.40.60">
    <property type="entry name" value="EpsJ-like"/>
    <property type="match status" value="2"/>
</dbReference>
<evidence type="ECO:0000313" key="12">
    <source>
        <dbReference type="Proteomes" id="UP000706172"/>
    </source>
</evidence>
<name>A0A931GAW5_9BACT</name>
<dbReference type="PANTHER" id="PTHR38831:SF1">
    <property type="entry name" value="TYPE II SECRETION SYSTEM PROTEIN K-RELATED"/>
    <property type="match status" value="1"/>
</dbReference>
<evidence type="ECO:0000256" key="9">
    <source>
        <dbReference type="ARBA" id="ARBA00023136"/>
    </source>
</evidence>
<sequence length="354" mass="39499">MIWNQKGVALLAVIALISILLTAGLHLAGVAGRSVLVTGQHNDRYAAREMALSAIHLAMAVLADDAGKNDTDSIQEYWANPEILAEMLSQMGFDPEQLSVQITDELGKIQVNALLKEFPGHHINPDQLRLWENLLHLLTSSDKSADDLDPQAVVNALKDWLDSGDDGAVSGLTGAETPFYRSLSPPYDCRNGPLDQVKELLDITGIGPESNLTVMFEDIFTVHGLSDVRSTESFFSYSGRININTAGIVVLKSLLPKGMDEFARDLIDFREEKSEDDLTFVNPLDKGWYSRVIDLSKQEKDFFDRMICYHSHIFKVSTIARVNQATVRLSGFIKREQHPKTNQWICRLVQIEES</sequence>
<dbReference type="AlphaFoldDB" id="A0A931GAW5"/>
<dbReference type="Pfam" id="PF21687">
    <property type="entry name" value="T2SSK_1st"/>
    <property type="match status" value="1"/>
</dbReference>
<comment type="similarity">
    <text evidence="2">Belongs to the GSP K family.</text>
</comment>
<keyword evidence="8" id="KW-1133">Transmembrane helix</keyword>
<dbReference type="GO" id="GO:0009306">
    <property type="term" value="P:protein secretion"/>
    <property type="evidence" value="ECO:0007669"/>
    <property type="project" value="InterPro"/>
</dbReference>
<dbReference type="PANTHER" id="PTHR38831">
    <property type="entry name" value="TYPE II SECRETION SYSTEM PROTEIN K"/>
    <property type="match status" value="1"/>
</dbReference>
<evidence type="ECO:0000256" key="4">
    <source>
        <dbReference type="ARBA" id="ARBA00022475"/>
    </source>
</evidence>
<evidence type="ECO:0000256" key="7">
    <source>
        <dbReference type="ARBA" id="ARBA00022927"/>
    </source>
</evidence>
<keyword evidence="6" id="KW-0812">Transmembrane</keyword>
<keyword evidence="7" id="KW-0653">Protein transport</keyword>
<dbReference type="GO" id="GO:0005886">
    <property type="term" value="C:plasma membrane"/>
    <property type="evidence" value="ECO:0007669"/>
    <property type="project" value="UniProtKB-SubCell"/>
</dbReference>
<dbReference type="InterPro" id="IPR038072">
    <property type="entry name" value="GspK_central_sf"/>
</dbReference>
<evidence type="ECO:0000259" key="10">
    <source>
        <dbReference type="Pfam" id="PF21687"/>
    </source>
</evidence>
<gene>
    <name evidence="11" type="ORF">H0S81_03155</name>
</gene>
<keyword evidence="5" id="KW-0997">Cell inner membrane</keyword>
<keyword evidence="4" id="KW-1003">Cell membrane</keyword>
<evidence type="ECO:0000256" key="2">
    <source>
        <dbReference type="ARBA" id="ARBA00007246"/>
    </source>
</evidence>
<evidence type="ECO:0000313" key="11">
    <source>
        <dbReference type="EMBL" id="MBG0778909.1"/>
    </source>
</evidence>
<organism evidence="11 12">
    <name type="scientific">Desulfotignum balticum</name>
    <dbReference type="NCBI Taxonomy" id="115781"/>
    <lineage>
        <taxon>Bacteria</taxon>
        <taxon>Pseudomonadati</taxon>
        <taxon>Thermodesulfobacteriota</taxon>
        <taxon>Desulfobacteria</taxon>
        <taxon>Desulfobacterales</taxon>
        <taxon>Desulfobacteraceae</taxon>
        <taxon>Desulfotignum</taxon>
    </lineage>
</organism>
<proteinExistence type="inferred from homology"/>
<protein>
    <submittedName>
        <fullName evidence="11">General secretion pathway protein GspK</fullName>
    </submittedName>
</protein>
<evidence type="ECO:0000256" key="3">
    <source>
        <dbReference type="ARBA" id="ARBA00022448"/>
    </source>
</evidence>